<name>A0ABR1RIK5_9PEZI</name>
<keyword evidence="3 5" id="KW-0479">Metal-binding</keyword>
<keyword evidence="5" id="KW-0503">Monooxygenase</keyword>
<evidence type="ECO:0000256" key="1">
    <source>
        <dbReference type="ARBA" id="ARBA00001971"/>
    </source>
</evidence>
<evidence type="ECO:0000256" key="3">
    <source>
        <dbReference type="ARBA" id="ARBA00022723"/>
    </source>
</evidence>
<evidence type="ECO:0000256" key="2">
    <source>
        <dbReference type="ARBA" id="ARBA00022617"/>
    </source>
</evidence>
<dbReference type="PROSITE" id="PS00086">
    <property type="entry name" value="CYTOCHROME_P450"/>
    <property type="match status" value="1"/>
</dbReference>
<dbReference type="InterPro" id="IPR036396">
    <property type="entry name" value="Cyt_P450_sf"/>
</dbReference>
<keyword evidence="6" id="KW-0472">Membrane</keyword>
<dbReference type="PANTHER" id="PTHR24305">
    <property type="entry name" value="CYTOCHROME P450"/>
    <property type="match status" value="1"/>
</dbReference>
<feature type="transmembrane region" description="Helical" evidence="6">
    <location>
        <begin position="49"/>
        <end position="66"/>
    </location>
</feature>
<sequence>MDIFNIASPVASWAACGLVVYFLLFVIYRFFLHPLSKYPGPAVAKLSDVYAGFYTLFGCLHLRTYLDLLEYGPVLRAGPNKLVFKSAEALQDIYNNERVTKSHVYQLALIAGKINLFNVIDKRHHREKRRLIGHAINDKAIRAFEPTLIDQIDEFIRQLLLASRQPVSPVDMSKRSKLLGTDIVGHLAFGYPLNMQTEEENRFLIDGMKLGAYQYNAFMQWPLLKRTGIHRPFVFLGRKQRGLYLQKIQTMIRERLAQGKHAKQDLFSFTADYLANPGNGIDTSQLFSEALFFFPAAGDTTSTAISALFFYLSRSPEVYKKLAKEIRSTFQSNADIRNGPQLAGCRYLRACIDEALRMSPPVAGTLWREPYAEELGKGPFVVDGQLIPPGTQVGVSVYAIHHNEQYFSDPFVFRPERWLESDAETLSRMNSAFCPFSLGSRGCAGKSMAYLETGLVLAKTLWFFDFEVAPGGSGKLGEGTGAGQTDGRGRVDEFQTWDSFGSTHLGPNLVFHPRGELWREIETKA</sequence>
<organism evidence="7 8">
    <name type="scientific">Apiospora marii</name>
    <dbReference type="NCBI Taxonomy" id="335849"/>
    <lineage>
        <taxon>Eukaryota</taxon>
        <taxon>Fungi</taxon>
        <taxon>Dikarya</taxon>
        <taxon>Ascomycota</taxon>
        <taxon>Pezizomycotina</taxon>
        <taxon>Sordariomycetes</taxon>
        <taxon>Xylariomycetidae</taxon>
        <taxon>Amphisphaeriales</taxon>
        <taxon>Apiosporaceae</taxon>
        <taxon>Apiospora</taxon>
    </lineage>
</organism>
<dbReference type="InterPro" id="IPR002401">
    <property type="entry name" value="Cyt_P450_E_grp-I"/>
</dbReference>
<keyword evidence="8" id="KW-1185">Reference proteome</keyword>
<dbReference type="InterPro" id="IPR017972">
    <property type="entry name" value="Cyt_P450_CS"/>
</dbReference>
<dbReference type="InterPro" id="IPR050121">
    <property type="entry name" value="Cytochrome_P450_monoxygenase"/>
</dbReference>
<accession>A0ABR1RIK5</accession>
<keyword evidence="5" id="KW-0560">Oxidoreductase</keyword>
<dbReference type="Gene3D" id="1.10.630.10">
    <property type="entry name" value="Cytochrome P450"/>
    <property type="match status" value="1"/>
</dbReference>
<dbReference type="Proteomes" id="UP001396898">
    <property type="component" value="Unassembled WGS sequence"/>
</dbReference>
<dbReference type="EMBL" id="JAQQWI010000015">
    <property type="protein sequence ID" value="KAK8013096.1"/>
    <property type="molecule type" value="Genomic_DNA"/>
</dbReference>
<dbReference type="PANTHER" id="PTHR24305:SF226">
    <property type="entry name" value="CYTOCHROME P450 MONOOXYGENASE"/>
    <property type="match status" value="1"/>
</dbReference>
<keyword evidence="6" id="KW-1133">Transmembrane helix</keyword>
<dbReference type="PRINTS" id="PR00385">
    <property type="entry name" value="P450"/>
</dbReference>
<reference evidence="7 8" key="1">
    <citation type="submission" date="2023-01" db="EMBL/GenBank/DDBJ databases">
        <title>Analysis of 21 Apiospora genomes using comparative genomics revels a genus with tremendous synthesis potential of carbohydrate active enzymes and secondary metabolites.</title>
        <authorList>
            <person name="Sorensen T."/>
        </authorList>
    </citation>
    <scope>NUCLEOTIDE SEQUENCE [LARGE SCALE GENOMIC DNA]</scope>
    <source>
        <strain evidence="7 8">CBS 20057</strain>
    </source>
</reference>
<comment type="caution">
    <text evidence="7">The sequence shown here is derived from an EMBL/GenBank/DDBJ whole genome shotgun (WGS) entry which is preliminary data.</text>
</comment>
<dbReference type="PRINTS" id="PR00463">
    <property type="entry name" value="EP450I"/>
</dbReference>
<evidence type="ECO:0000256" key="4">
    <source>
        <dbReference type="ARBA" id="ARBA00023004"/>
    </source>
</evidence>
<comment type="similarity">
    <text evidence="5">Belongs to the cytochrome P450 family.</text>
</comment>
<proteinExistence type="inferred from homology"/>
<evidence type="ECO:0000256" key="6">
    <source>
        <dbReference type="SAM" id="Phobius"/>
    </source>
</evidence>
<dbReference type="SUPFAM" id="SSF48264">
    <property type="entry name" value="Cytochrome P450"/>
    <property type="match status" value="1"/>
</dbReference>
<gene>
    <name evidence="7" type="ORF">PG991_010471</name>
</gene>
<evidence type="ECO:0000313" key="8">
    <source>
        <dbReference type="Proteomes" id="UP001396898"/>
    </source>
</evidence>
<comment type="cofactor">
    <cofactor evidence="1">
        <name>heme</name>
        <dbReference type="ChEBI" id="CHEBI:30413"/>
    </cofactor>
</comment>
<dbReference type="Pfam" id="PF00067">
    <property type="entry name" value="p450"/>
    <property type="match status" value="1"/>
</dbReference>
<evidence type="ECO:0000313" key="7">
    <source>
        <dbReference type="EMBL" id="KAK8013096.1"/>
    </source>
</evidence>
<protein>
    <submittedName>
        <fullName evidence="7">Cytochrome P450</fullName>
    </submittedName>
</protein>
<keyword evidence="6" id="KW-0812">Transmembrane</keyword>
<evidence type="ECO:0000256" key="5">
    <source>
        <dbReference type="RuleBase" id="RU000461"/>
    </source>
</evidence>
<feature type="transmembrane region" description="Helical" evidence="6">
    <location>
        <begin position="6"/>
        <end position="28"/>
    </location>
</feature>
<keyword evidence="2 5" id="KW-0349">Heme</keyword>
<dbReference type="InterPro" id="IPR001128">
    <property type="entry name" value="Cyt_P450"/>
</dbReference>
<dbReference type="CDD" id="cd11061">
    <property type="entry name" value="CYP67-like"/>
    <property type="match status" value="1"/>
</dbReference>
<keyword evidence="4 5" id="KW-0408">Iron</keyword>